<accession>A0ABP0RIL9</accession>
<dbReference type="Proteomes" id="UP001642484">
    <property type="component" value="Unassembled WGS sequence"/>
</dbReference>
<feature type="region of interest" description="Disordered" evidence="1">
    <location>
        <begin position="1"/>
        <end position="21"/>
    </location>
</feature>
<dbReference type="EMBL" id="CAXAMN010025906">
    <property type="protein sequence ID" value="CAK9099011.1"/>
    <property type="molecule type" value="Genomic_DNA"/>
</dbReference>
<feature type="compositionally biased region" description="Polar residues" evidence="1">
    <location>
        <begin position="9"/>
        <end position="21"/>
    </location>
</feature>
<evidence type="ECO:0000313" key="3">
    <source>
        <dbReference type="Proteomes" id="UP001642484"/>
    </source>
</evidence>
<comment type="caution">
    <text evidence="2">The sequence shown here is derived from an EMBL/GenBank/DDBJ whole genome shotgun (WGS) entry which is preliminary data.</text>
</comment>
<protein>
    <submittedName>
        <fullName evidence="2">Uncharacterized protein</fullName>
    </submittedName>
</protein>
<sequence>MAGHRHDAMQTNQNLGNTLGSRSAVRQTHFFRKYESGNTMKALLGTPNLSWDVTRKQGAYEGRIEDPYAASPVREVTGGVGTSQKVNSKILEHKAAAKVQHEDYQDWLEGKFFDMCEGKQFNVQHSLTVWWTFGFCYCTRSQASEGKRWT</sequence>
<proteinExistence type="predicted"/>
<name>A0ABP0RIL9_9DINO</name>
<keyword evidence="3" id="KW-1185">Reference proteome</keyword>
<evidence type="ECO:0000313" key="2">
    <source>
        <dbReference type="EMBL" id="CAK9099011.1"/>
    </source>
</evidence>
<organism evidence="2 3">
    <name type="scientific">Durusdinium trenchii</name>
    <dbReference type="NCBI Taxonomy" id="1381693"/>
    <lineage>
        <taxon>Eukaryota</taxon>
        <taxon>Sar</taxon>
        <taxon>Alveolata</taxon>
        <taxon>Dinophyceae</taxon>
        <taxon>Suessiales</taxon>
        <taxon>Symbiodiniaceae</taxon>
        <taxon>Durusdinium</taxon>
    </lineage>
</organism>
<reference evidence="2 3" key="1">
    <citation type="submission" date="2024-02" db="EMBL/GenBank/DDBJ databases">
        <authorList>
            <person name="Chen Y."/>
            <person name="Shah S."/>
            <person name="Dougan E. K."/>
            <person name="Thang M."/>
            <person name="Chan C."/>
        </authorList>
    </citation>
    <scope>NUCLEOTIDE SEQUENCE [LARGE SCALE GENOMIC DNA]</scope>
</reference>
<evidence type="ECO:0000256" key="1">
    <source>
        <dbReference type="SAM" id="MobiDB-lite"/>
    </source>
</evidence>
<gene>
    <name evidence="2" type="ORF">CCMP2556_LOCUS46858</name>
</gene>